<dbReference type="Proteomes" id="UP000241858">
    <property type="component" value="Unassembled WGS sequence"/>
</dbReference>
<evidence type="ECO:0000313" key="1">
    <source>
        <dbReference type="EMBL" id="AFK80957.1"/>
    </source>
</evidence>
<dbReference type="EMBL" id="JQ229765">
    <property type="protein sequence ID" value="AFK80957.1"/>
    <property type="molecule type" value="Genomic_DNA"/>
</dbReference>
<protein>
    <submittedName>
        <fullName evidence="1">Plasmid transfer protein</fullName>
    </submittedName>
</protein>
<dbReference type="AlphaFoldDB" id="I3VLW3"/>
<reference evidence="2 3" key="2">
    <citation type="submission" date="2018-03" db="EMBL/GenBank/DDBJ databases">
        <title>Whole genome sequencing of Histamine producing bacteria.</title>
        <authorList>
            <person name="Butler K."/>
        </authorList>
    </citation>
    <scope>NUCLEOTIDE SEQUENCE [LARGE SCALE GENOMIC DNA]</scope>
    <source>
        <strain evidence="2 3">DSM 23343</strain>
    </source>
</reference>
<organism evidence="1">
    <name type="scientific">Photobacterium aquimaris</name>
    <dbReference type="NCBI Taxonomy" id="512643"/>
    <lineage>
        <taxon>Bacteria</taxon>
        <taxon>Pseudomonadati</taxon>
        <taxon>Pseudomonadota</taxon>
        <taxon>Gammaproteobacteria</taxon>
        <taxon>Vibrionales</taxon>
        <taxon>Vibrionaceae</taxon>
        <taxon>Photobacterium</taxon>
    </lineage>
</organism>
<reference evidence="1" key="1">
    <citation type="journal article" date="2012" name="Environ. Microbiol. Rep.">
        <title>Natural replacement of vertically inherited lux-rib genes of Photobacterium aquimaris by horizontally acquired homologues.</title>
        <authorList>
            <person name="Urbanczyk H."/>
            <person name="Furukawa T."/>
            <person name="Yamamoto Y."/>
            <person name="Dunlap P.V."/>
        </authorList>
    </citation>
    <scope>NUCLEOTIDE SEQUENCE</scope>
    <source>
        <strain evidence="1">NBRC 104633</strain>
    </source>
</reference>
<accession>I3VLW3</accession>
<dbReference type="InterPro" id="IPR045809">
    <property type="entry name" value="MobI"/>
</dbReference>
<proteinExistence type="predicted"/>
<dbReference type="EMBL" id="PYLY01000060">
    <property type="protein sequence ID" value="PST97712.1"/>
    <property type="molecule type" value="Genomic_DNA"/>
</dbReference>
<dbReference type="Pfam" id="PF19456">
    <property type="entry name" value="MobI"/>
    <property type="match status" value="1"/>
</dbReference>
<evidence type="ECO:0000313" key="3">
    <source>
        <dbReference type="Proteomes" id="UP000241858"/>
    </source>
</evidence>
<gene>
    <name evidence="1" type="primary">traH</name>
    <name evidence="2" type="ORF">C0W81_19065</name>
</gene>
<name>I3VLW3_9GAMM</name>
<dbReference type="RefSeq" id="WP_061000790.1">
    <property type="nucleotide sequence ID" value="NZ_LNQZ01000041.1"/>
</dbReference>
<evidence type="ECO:0000313" key="2">
    <source>
        <dbReference type="EMBL" id="PST97712.1"/>
    </source>
</evidence>
<sequence length="175" mass="20890">MSNYNQELVNNLQLTIVEEYHKAIQWYNLWCRKVADRENKRKNKLISNSEKTKYELRIISSEKSFTIHWVEVLFVQDGNKKKRLTSHVKQLVGNSSKGCYSPHSFKNACQWELELILHLETALMPIRKRVKHLSNIYRSLNYYSSSLMTPLEYKNINDLIDHSMKKSILYYKNNM</sequence>